<dbReference type="Proteomes" id="UP000887013">
    <property type="component" value="Unassembled WGS sequence"/>
</dbReference>
<organism evidence="1 2">
    <name type="scientific">Nephila pilipes</name>
    <name type="common">Giant wood spider</name>
    <name type="synonym">Nephila maculata</name>
    <dbReference type="NCBI Taxonomy" id="299642"/>
    <lineage>
        <taxon>Eukaryota</taxon>
        <taxon>Metazoa</taxon>
        <taxon>Ecdysozoa</taxon>
        <taxon>Arthropoda</taxon>
        <taxon>Chelicerata</taxon>
        <taxon>Arachnida</taxon>
        <taxon>Araneae</taxon>
        <taxon>Araneomorphae</taxon>
        <taxon>Entelegynae</taxon>
        <taxon>Araneoidea</taxon>
        <taxon>Nephilidae</taxon>
        <taxon>Nephila</taxon>
    </lineage>
</organism>
<comment type="caution">
    <text evidence="1">The sequence shown here is derived from an EMBL/GenBank/DDBJ whole genome shotgun (WGS) entry which is preliminary data.</text>
</comment>
<dbReference type="EMBL" id="BMAW01083963">
    <property type="protein sequence ID" value="GFU36435.1"/>
    <property type="molecule type" value="Genomic_DNA"/>
</dbReference>
<dbReference type="AlphaFoldDB" id="A0A8X6QS28"/>
<keyword evidence="2" id="KW-1185">Reference proteome</keyword>
<accession>A0A8X6QS28</accession>
<gene>
    <name evidence="1" type="ORF">NPIL_156421</name>
</gene>
<protein>
    <submittedName>
        <fullName evidence="1">Uncharacterized protein</fullName>
    </submittedName>
</protein>
<name>A0A8X6QS28_NEPPI</name>
<sequence>MYFASGIVIRPRMHGETLVEIAIFSKGSGSAELKMYQDWNVRQELGQWTIYGRYRVVNKVKRRILRIVKVNRKLTEQLIAANLNQGSTQSISELMSRRIMHRMD</sequence>
<proteinExistence type="predicted"/>
<evidence type="ECO:0000313" key="2">
    <source>
        <dbReference type="Proteomes" id="UP000887013"/>
    </source>
</evidence>
<reference evidence="1" key="1">
    <citation type="submission" date="2020-08" db="EMBL/GenBank/DDBJ databases">
        <title>Multicomponent nature underlies the extraordinary mechanical properties of spider dragline silk.</title>
        <authorList>
            <person name="Kono N."/>
            <person name="Nakamura H."/>
            <person name="Mori M."/>
            <person name="Yoshida Y."/>
            <person name="Ohtoshi R."/>
            <person name="Malay A.D."/>
            <person name="Moran D.A.P."/>
            <person name="Tomita M."/>
            <person name="Numata K."/>
            <person name="Arakawa K."/>
        </authorList>
    </citation>
    <scope>NUCLEOTIDE SEQUENCE</scope>
</reference>
<evidence type="ECO:0000313" key="1">
    <source>
        <dbReference type="EMBL" id="GFU36435.1"/>
    </source>
</evidence>